<dbReference type="AlphaFoldDB" id="A0A814B1D6"/>
<gene>
    <name evidence="2" type="ORF">OKA104_LOCUS32630</name>
    <name evidence="1" type="ORF">VCS650_LOCUS10352</name>
</gene>
<organism evidence="1 3">
    <name type="scientific">Adineta steineri</name>
    <dbReference type="NCBI Taxonomy" id="433720"/>
    <lineage>
        <taxon>Eukaryota</taxon>
        <taxon>Metazoa</taxon>
        <taxon>Spiralia</taxon>
        <taxon>Gnathifera</taxon>
        <taxon>Rotifera</taxon>
        <taxon>Eurotatoria</taxon>
        <taxon>Bdelloidea</taxon>
        <taxon>Adinetida</taxon>
        <taxon>Adinetidae</taxon>
        <taxon>Adineta</taxon>
    </lineage>
</organism>
<name>A0A814B1D6_9BILA</name>
<protein>
    <recommendedName>
        <fullName evidence="4">F-box domain-containing protein</fullName>
    </recommendedName>
</protein>
<evidence type="ECO:0008006" key="4">
    <source>
        <dbReference type="Google" id="ProtNLM"/>
    </source>
</evidence>
<dbReference type="EMBL" id="CAJNON010000074">
    <property type="protein sequence ID" value="CAF0920632.1"/>
    <property type="molecule type" value="Genomic_DNA"/>
</dbReference>
<dbReference type="PANTHER" id="PTHR35545:SF26">
    <property type="entry name" value="F-BOX DOMAIN-CONTAINING PROTEIN"/>
    <property type="match status" value="1"/>
</dbReference>
<proteinExistence type="predicted"/>
<dbReference type="OrthoDB" id="9985911at2759"/>
<evidence type="ECO:0000313" key="3">
    <source>
        <dbReference type="Proteomes" id="UP000663891"/>
    </source>
</evidence>
<dbReference type="SUPFAM" id="SSF52047">
    <property type="entry name" value="RNI-like"/>
    <property type="match status" value="1"/>
</dbReference>
<sequence length="355" mass="42090">MSCLEDLSGEILMTIFEYMNIEDIWTAFFHMNTRFNNLVFDSRLRLVADTSNIEEYNFDRFCSSLTKTNFNNIYVLILSNNYYRYPQIRQFLSYTNLSNFQCLYSLTLIDINYNESIEIMQQIKQLNQLKHLHINTHEIYDDKQLANVTQAVFDQPNIRALALDLHEKIQWLDTEMILLNNVEVLSLNFININHLFSLLSHCPNIRSLSMMLDSRNSLTTPTNNIPSLSESQLLMEFPQITNLRFYFRIFNDLVLAQLLTSLPSIKRFSIDTIINNKDHIRAPFWTSLLQERLPLLERIRLVVRTWNMEKSSNYIDENQQNPIGGYKYDRYWLDKAHKKIFTCSINSDSMVLQIR</sequence>
<evidence type="ECO:0000313" key="1">
    <source>
        <dbReference type="EMBL" id="CAF0920632.1"/>
    </source>
</evidence>
<reference evidence="1" key="1">
    <citation type="submission" date="2021-02" db="EMBL/GenBank/DDBJ databases">
        <authorList>
            <person name="Nowell W R."/>
        </authorList>
    </citation>
    <scope>NUCLEOTIDE SEQUENCE</scope>
</reference>
<comment type="caution">
    <text evidence="1">The sequence shown here is derived from an EMBL/GenBank/DDBJ whole genome shotgun (WGS) entry which is preliminary data.</text>
</comment>
<dbReference type="PANTHER" id="PTHR35545">
    <property type="entry name" value="F-BOX DOMAIN-CONTAINING PROTEIN"/>
    <property type="match status" value="1"/>
</dbReference>
<dbReference type="EMBL" id="CAJOAY010003963">
    <property type="protein sequence ID" value="CAF4048475.1"/>
    <property type="molecule type" value="Genomic_DNA"/>
</dbReference>
<evidence type="ECO:0000313" key="2">
    <source>
        <dbReference type="EMBL" id="CAF4048475.1"/>
    </source>
</evidence>
<dbReference type="Proteomes" id="UP000663891">
    <property type="component" value="Unassembled WGS sequence"/>
</dbReference>
<dbReference type="Gene3D" id="3.80.10.10">
    <property type="entry name" value="Ribonuclease Inhibitor"/>
    <property type="match status" value="1"/>
</dbReference>
<accession>A0A814B1D6</accession>
<dbReference type="InterPro" id="IPR032675">
    <property type="entry name" value="LRR_dom_sf"/>
</dbReference>
<dbReference type="Proteomes" id="UP000663881">
    <property type="component" value="Unassembled WGS sequence"/>
</dbReference>